<feature type="chain" id="PRO_5012858224" description="WSC domain-containing protein" evidence="9">
    <location>
        <begin position="20"/>
        <end position="299"/>
    </location>
</feature>
<evidence type="ECO:0000256" key="8">
    <source>
        <dbReference type="SAM" id="Phobius"/>
    </source>
</evidence>
<evidence type="ECO:0000256" key="5">
    <source>
        <dbReference type="ARBA" id="ARBA00023136"/>
    </source>
</evidence>
<evidence type="ECO:0000313" key="11">
    <source>
        <dbReference type="EMBL" id="PHH72063.1"/>
    </source>
</evidence>
<dbReference type="STRING" id="2004952.A0A2C5YWR2"/>
<keyword evidence="5 8" id="KW-0472">Membrane</keyword>
<proteinExistence type="predicted"/>
<reference evidence="11 12" key="1">
    <citation type="submission" date="2017-06" db="EMBL/GenBank/DDBJ databases">
        <title>Ant-infecting Ophiocordyceps genomes reveal a high diversity of potential behavioral manipulation genes and a possible major role for enterotoxins.</title>
        <authorList>
            <person name="De Bekker C."/>
            <person name="Evans H.C."/>
            <person name="Brachmann A."/>
            <person name="Hughes D.P."/>
        </authorList>
    </citation>
    <scope>NUCLEOTIDE SEQUENCE [LARGE SCALE GENOMIC DNA]</scope>
    <source>
        <strain evidence="11 12">Map16</strain>
    </source>
</reference>
<evidence type="ECO:0000256" key="2">
    <source>
        <dbReference type="ARBA" id="ARBA00022692"/>
    </source>
</evidence>
<dbReference type="PANTHER" id="PTHR24269:SF16">
    <property type="entry name" value="PROTEIN SLG1"/>
    <property type="match status" value="1"/>
</dbReference>
<gene>
    <name evidence="11" type="ORF">CDD80_4809</name>
</gene>
<dbReference type="PANTHER" id="PTHR24269">
    <property type="entry name" value="KREMEN PROTEIN"/>
    <property type="match status" value="1"/>
</dbReference>
<dbReference type="AlphaFoldDB" id="A0A2C5YWR2"/>
<evidence type="ECO:0000259" key="10">
    <source>
        <dbReference type="PROSITE" id="PS51212"/>
    </source>
</evidence>
<name>A0A2C5YWR2_9HYPO</name>
<dbReference type="PROSITE" id="PS51212">
    <property type="entry name" value="WSC"/>
    <property type="match status" value="1"/>
</dbReference>
<keyword evidence="4 8" id="KW-1133">Transmembrane helix</keyword>
<evidence type="ECO:0000256" key="4">
    <source>
        <dbReference type="ARBA" id="ARBA00022989"/>
    </source>
</evidence>
<evidence type="ECO:0000256" key="3">
    <source>
        <dbReference type="ARBA" id="ARBA00022729"/>
    </source>
</evidence>
<dbReference type="InterPro" id="IPR002889">
    <property type="entry name" value="WSC_carb-bd"/>
</dbReference>
<evidence type="ECO:0000256" key="7">
    <source>
        <dbReference type="SAM" id="MobiDB-lite"/>
    </source>
</evidence>
<dbReference type="EMBL" id="NJES01000451">
    <property type="protein sequence ID" value="PHH72063.1"/>
    <property type="molecule type" value="Genomic_DNA"/>
</dbReference>
<evidence type="ECO:0000256" key="6">
    <source>
        <dbReference type="ARBA" id="ARBA00023180"/>
    </source>
</evidence>
<keyword evidence="3 9" id="KW-0732">Signal</keyword>
<dbReference type="InterPro" id="IPR051836">
    <property type="entry name" value="Kremen_rcpt"/>
</dbReference>
<sequence length="299" mass="31516">MKTSTIALAALAATSQAYAAEEAPTLVNRDVPATLVERQIPPPTQKPSELPLPNASTSHGCFKSSGNMTTHNVPNLSSGSCIDFCKGRHFWVMGLQGNQCFCGFAYPPQKDLTEDGKCNYPCPSYPYESCGGLADGSNSGFVSVWNLGINVNVRNFDGSSTTSGSSQSTNANDQDPAQPTVVTQTRVATQGSDSDQNKSGPNTAGIAAGAVAAVVAAAAIIGGLIFYIRRKRNAQLEEEHRRNAAVSAFINGSKPPGSSGSMSMTDARLDPVMANRRMSDGSIADNEDYSRRILRVTNA</sequence>
<dbReference type="SMART" id="SM00321">
    <property type="entry name" value="WSC"/>
    <property type="match status" value="1"/>
</dbReference>
<keyword evidence="12" id="KW-1185">Reference proteome</keyword>
<keyword evidence="2 8" id="KW-0812">Transmembrane</keyword>
<feature type="compositionally biased region" description="Polar residues" evidence="7">
    <location>
        <begin position="170"/>
        <end position="201"/>
    </location>
</feature>
<evidence type="ECO:0000256" key="1">
    <source>
        <dbReference type="ARBA" id="ARBA00004167"/>
    </source>
</evidence>
<dbReference type="OrthoDB" id="2019572at2759"/>
<feature type="compositionally biased region" description="Low complexity" evidence="7">
    <location>
        <begin position="158"/>
        <end position="169"/>
    </location>
</feature>
<feature type="signal peptide" evidence="9">
    <location>
        <begin position="1"/>
        <end position="19"/>
    </location>
</feature>
<dbReference type="GO" id="GO:0005886">
    <property type="term" value="C:plasma membrane"/>
    <property type="evidence" value="ECO:0007669"/>
    <property type="project" value="TreeGrafter"/>
</dbReference>
<keyword evidence="6" id="KW-0325">Glycoprotein</keyword>
<evidence type="ECO:0000256" key="9">
    <source>
        <dbReference type="SAM" id="SignalP"/>
    </source>
</evidence>
<accession>A0A2C5YWR2</accession>
<organism evidence="11 12">
    <name type="scientific">Ophiocordyceps camponoti-rufipedis</name>
    <dbReference type="NCBI Taxonomy" id="2004952"/>
    <lineage>
        <taxon>Eukaryota</taxon>
        <taxon>Fungi</taxon>
        <taxon>Dikarya</taxon>
        <taxon>Ascomycota</taxon>
        <taxon>Pezizomycotina</taxon>
        <taxon>Sordariomycetes</taxon>
        <taxon>Hypocreomycetidae</taxon>
        <taxon>Hypocreales</taxon>
        <taxon>Ophiocordycipitaceae</taxon>
        <taxon>Ophiocordyceps</taxon>
    </lineage>
</organism>
<dbReference type="Proteomes" id="UP000226431">
    <property type="component" value="Unassembled WGS sequence"/>
</dbReference>
<feature type="transmembrane region" description="Helical" evidence="8">
    <location>
        <begin position="204"/>
        <end position="228"/>
    </location>
</feature>
<comment type="subcellular location">
    <subcellularLocation>
        <location evidence="1">Membrane</location>
        <topology evidence="1">Single-pass membrane protein</topology>
    </subcellularLocation>
</comment>
<protein>
    <recommendedName>
        <fullName evidence="10">WSC domain-containing protein</fullName>
    </recommendedName>
</protein>
<dbReference type="Pfam" id="PF01822">
    <property type="entry name" value="WSC"/>
    <property type="match status" value="1"/>
</dbReference>
<evidence type="ECO:0000313" key="12">
    <source>
        <dbReference type="Proteomes" id="UP000226431"/>
    </source>
</evidence>
<feature type="domain" description="WSC" evidence="10">
    <location>
        <begin position="55"/>
        <end position="144"/>
    </location>
</feature>
<comment type="caution">
    <text evidence="11">The sequence shown here is derived from an EMBL/GenBank/DDBJ whole genome shotgun (WGS) entry which is preliminary data.</text>
</comment>
<feature type="region of interest" description="Disordered" evidence="7">
    <location>
        <begin position="158"/>
        <end position="201"/>
    </location>
</feature>